<dbReference type="RefSeq" id="WP_131754932.1">
    <property type="nucleotide sequence ID" value="NZ_CAACUY010000002.1"/>
</dbReference>
<dbReference type="EMBL" id="JBHTGP010000003">
    <property type="protein sequence ID" value="MFD0683972.1"/>
    <property type="molecule type" value="Genomic_DNA"/>
</dbReference>
<protein>
    <submittedName>
        <fullName evidence="1">DUF5318 family protein</fullName>
    </submittedName>
</protein>
<comment type="caution">
    <text evidence="1">The sequence shown here is derived from an EMBL/GenBank/DDBJ whole genome shotgun (WGS) entry which is preliminary data.</text>
</comment>
<keyword evidence="2" id="KW-1185">Reference proteome</keyword>
<sequence>MRPRLVVDYGLAKRAALAELRSGALTRDDACDAHPYLLRAARYHGEPTEHPCPVCARERLTHVTYVYGDELGRYAGRVKATAELAEMDREYGEFRVYVVEVCQSCAWNHLAMSYVLGHGEDIPER</sequence>
<dbReference type="InterPro" id="IPR035169">
    <property type="entry name" value="DUF5318"/>
</dbReference>
<evidence type="ECO:0000313" key="2">
    <source>
        <dbReference type="Proteomes" id="UP001597063"/>
    </source>
</evidence>
<proteinExistence type="predicted"/>
<dbReference type="Proteomes" id="UP001597063">
    <property type="component" value="Unassembled WGS sequence"/>
</dbReference>
<evidence type="ECO:0000313" key="1">
    <source>
        <dbReference type="EMBL" id="MFD0683972.1"/>
    </source>
</evidence>
<accession>A0ABW2XBW3</accession>
<organism evidence="1 2">
    <name type="scientific">Actinomadura fibrosa</name>
    <dbReference type="NCBI Taxonomy" id="111802"/>
    <lineage>
        <taxon>Bacteria</taxon>
        <taxon>Bacillati</taxon>
        <taxon>Actinomycetota</taxon>
        <taxon>Actinomycetes</taxon>
        <taxon>Streptosporangiales</taxon>
        <taxon>Thermomonosporaceae</taxon>
        <taxon>Actinomadura</taxon>
    </lineage>
</organism>
<dbReference type="Pfam" id="PF17249">
    <property type="entry name" value="DUF5318"/>
    <property type="match status" value="1"/>
</dbReference>
<reference evidence="2" key="1">
    <citation type="journal article" date="2019" name="Int. J. Syst. Evol. Microbiol.">
        <title>The Global Catalogue of Microorganisms (GCM) 10K type strain sequencing project: providing services to taxonomists for standard genome sequencing and annotation.</title>
        <authorList>
            <consortium name="The Broad Institute Genomics Platform"/>
            <consortium name="The Broad Institute Genome Sequencing Center for Infectious Disease"/>
            <person name="Wu L."/>
            <person name="Ma J."/>
        </authorList>
    </citation>
    <scope>NUCLEOTIDE SEQUENCE [LARGE SCALE GENOMIC DNA]</scope>
    <source>
        <strain evidence="2">JCM 9371</strain>
    </source>
</reference>
<gene>
    <name evidence="1" type="ORF">ACFQZM_05650</name>
</gene>
<name>A0ABW2XBW3_9ACTN</name>